<comment type="caution">
    <text evidence="1">The sequence shown here is derived from an EMBL/GenBank/DDBJ whole genome shotgun (WGS) entry which is preliminary data.</text>
</comment>
<protein>
    <submittedName>
        <fullName evidence="1">Uncharacterized protein</fullName>
    </submittedName>
</protein>
<organism evidence="1 2">
    <name type="scientific">Dissostichus mawsoni</name>
    <name type="common">Antarctic cod</name>
    <dbReference type="NCBI Taxonomy" id="36200"/>
    <lineage>
        <taxon>Eukaryota</taxon>
        <taxon>Metazoa</taxon>
        <taxon>Chordata</taxon>
        <taxon>Craniata</taxon>
        <taxon>Vertebrata</taxon>
        <taxon>Euteleostomi</taxon>
        <taxon>Actinopterygii</taxon>
        <taxon>Neopterygii</taxon>
        <taxon>Teleostei</taxon>
        <taxon>Neoteleostei</taxon>
        <taxon>Acanthomorphata</taxon>
        <taxon>Eupercaria</taxon>
        <taxon>Perciformes</taxon>
        <taxon>Notothenioidei</taxon>
        <taxon>Nototheniidae</taxon>
        <taxon>Dissostichus</taxon>
    </lineage>
</organism>
<name>A0A7J5ZK79_DISMA</name>
<gene>
    <name evidence="1" type="ORF">F7725_001352</name>
</gene>
<proteinExistence type="predicted"/>
<dbReference type="AlphaFoldDB" id="A0A7J5ZK79"/>
<evidence type="ECO:0000313" key="2">
    <source>
        <dbReference type="Proteomes" id="UP000518266"/>
    </source>
</evidence>
<reference evidence="1 2" key="1">
    <citation type="submission" date="2020-03" db="EMBL/GenBank/DDBJ databases">
        <title>Dissostichus mawsoni Genome sequencing and assembly.</title>
        <authorList>
            <person name="Park H."/>
        </authorList>
    </citation>
    <scope>NUCLEOTIDE SEQUENCE [LARGE SCALE GENOMIC DNA]</scope>
    <source>
        <strain evidence="1">DM0001</strain>
        <tissue evidence="1">Muscle</tissue>
    </source>
</reference>
<sequence>MQQEEEEQRVALWDMCAAGRSLIKSCIMGHVRMVFWTEVCLSASPDPEPKRGETKDRSFSGNRRCQTLNVFVISSDVCPPPCDSSSSFKYSNSSQLFTLEFW</sequence>
<keyword evidence="2" id="KW-1185">Reference proteome</keyword>
<feature type="non-terminal residue" evidence="1">
    <location>
        <position position="1"/>
    </location>
</feature>
<dbReference type="EMBL" id="JAAKFY010000002">
    <property type="protein sequence ID" value="KAF3861097.1"/>
    <property type="molecule type" value="Genomic_DNA"/>
</dbReference>
<evidence type="ECO:0000313" key="1">
    <source>
        <dbReference type="EMBL" id="KAF3861097.1"/>
    </source>
</evidence>
<dbReference type="Proteomes" id="UP000518266">
    <property type="component" value="Unassembled WGS sequence"/>
</dbReference>
<accession>A0A7J5ZK79</accession>